<dbReference type="PANTHER" id="PTHR43201:SF5">
    <property type="entry name" value="MEDIUM-CHAIN ACYL-COA LIGASE ACSF2, MITOCHONDRIAL"/>
    <property type="match status" value="1"/>
</dbReference>
<dbReference type="InterPro" id="IPR025110">
    <property type="entry name" value="AMP-bd_C"/>
</dbReference>
<dbReference type="Gene3D" id="3.40.50.12780">
    <property type="entry name" value="N-terminal domain of ligase-like"/>
    <property type="match status" value="1"/>
</dbReference>
<dbReference type="InterPro" id="IPR020845">
    <property type="entry name" value="AMP-binding_CS"/>
</dbReference>
<evidence type="ECO:0000256" key="1">
    <source>
        <dbReference type="ARBA" id="ARBA00006432"/>
    </source>
</evidence>
<gene>
    <name evidence="5" type="ORF">AYJ54_37580</name>
</gene>
<dbReference type="Pfam" id="PF00501">
    <property type="entry name" value="AMP-binding"/>
    <property type="match status" value="1"/>
</dbReference>
<keyword evidence="2" id="KW-0436">Ligase</keyword>
<dbReference type="RefSeq" id="WP_063696007.1">
    <property type="nucleotide sequence ID" value="NZ_LUUB01000007.1"/>
</dbReference>
<evidence type="ECO:0000256" key="2">
    <source>
        <dbReference type="ARBA" id="ARBA00022598"/>
    </source>
</evidence>
<sequence length="550" mass="62566">MTTPKKLTQILLHERVANALHQIEMLETAYETITIGQLVAKRAKTHGSTIAIDVFERGQRANYSEMDRWSNKYAHALLAFGVRKGDRVGVMLPNRIEFPILWFAMAKLGAVIVPINMRYTPREIEYVLSDTQAKFAIVDESAWSVFSAMDPWPEDLTTHRLIRVGEASDRTATLLDELVGGVDDSSIEEDIRPDDLVNIQYTSGTTGFPKGCMLTHDHWGVFSYQATCWEQPYQRYLSAQPFFYIDPPGHLLKSYRQGGTLYLAPQLSSTRFISWVRQHRIEWCQVPELIARRAEAADEDGATCLKQTLNWGWNPDTVRQFRKRFGVRTQDAYGMTEIGFGTRMTNELDELAYSGSVGIRSPFRELRLVNEDGSPAAVGDVGELWVRGRGILKGYWNKPEANAALFEGEWFKTGDLMRRDELGFYWLVGRTKDMIRRSSENIAAREVEGVIREIPEIVDVAAVPVPDLKRGEEVKIFVELREGYTPDNKAVARILEHARAHLAVFKLPRYIAFTPALPRATTSNKVLKRELMAVSDPLAGTYDAEEKRWR</sequence>
<organism evidence="5 6">
    <name type="scientific">Bradyrhizobium centrolobii</name>
    <dbReference type="NCBI Taxonomy" id="1505087"/>
    <lineage>
        <taxon>Bacteria</taxon>
        <taxon>Pseudomonadati</taxon>
        <taxon>Pseudomonadota</taxon>
        <taxon>Alphaproteobacteria</taxon>
        <taxon>Hyphomicrobiales</taxon>
        <taxon>Nitrobacteraceae</taxon>
        <taxon>Bradyrhizobium</taxon>
    </lineage>
</organism>
<dbReference type="Gene3D" id="3.30.300.30">
    <property type="match status" value="1"/>
</dbReference>
<dbReference type="PROSITE" id="PS00455">
    <property type="entry name" value="AMP_BINDING"/>
    <property type="match status" value="1"/>
</dbReference>
<dbReference type="SUPFAM" id="SSF56801">
    <property type="entry name" value="Acetyl-CoA synthetase-like"/>
    <property type="match status" value="1"/>
</dbReference>
<dbReference type="Pfam" id="PF13193">
    <property type="entry name" value="AMP-binding_C"/>
    <property type="match status" value="1"/>
</dbReference>
<feature type="domain" description="AMP-binding enzyme C-terminal" evidence="4">
    <location>
        <begin position="446"/>
        <end position="523"/>
    </location>
</feature>
<dbReference type="GO" id="GO:0031956">
    <property type="term" value="F:medium-chain fatty acid-CoA ligase activity"/>
    <property type="evidence" value="ECO:0007669"/>
    <property type="project" value="TreeGrafter"/>
</dbReference>
<comment type="caution">
    <text evidence="5">The sequence shown here is derived from an EMBL/GenBank/DDBJ whole genome shotgun (WGS) entry which is preliminary data.</text>
</comment>
<name>A0A176Z854_9BRAD</name>
<dbReference type="GO" id="GO:0006631">
    <property type="term" value="P:fatty acid metabolic process"/>
    <property type="evidence" value="ECO:0007669"/>
    <property type="project" value="TreeGrafter"/>
</dbReference>
<proteinExistence type="inferred from homology"/>
<feature type="domain" description="AMP-dependent synthetase/ligase" evidence="3">
    <location>
        <begin position="41"/>
        <end position="396"/>
    </location>
</feature>
<dbReference type="STRING" id="1505087.AYJ54_37580"/>
<dbReference type="EMBL" id="LUUB01000007">
    <property type="protein sequence ID" value="OAF16891.1"/>
    <property type="molecule type" value="Genomic_DNA"/>
</dbReference>
<keyword evidence="6" id="KW-1185">Reference proteome</keyword>
<accession>A0A176Z854</accession>
<dbReference type="InterPro" id="IPR042099">
    <property type="entry name" value="ANL_N_sf"/>
</dbReference>
<dbReference type="InterPro" id="IPR045851">
    <property type="entry name" value="AMP-bd_C_sf"/>
</dbReference>
<dbReference type="InterPro" id="IPR000873">
    <property type="entry name" value="AMP-dep_synth/lig_dom"/>
</dbReference>
<evidence type="ECO:0000259" key="4">
    <source>
        <dbReference type="Pfam" id="PF13193"/>
    </source>
</evidence>
<evidence type="ECO:0000313" key="6">
    <source>
        <dbReference type="Proteomes" id="UP000076959"/>
    </source>
</evidence>
<dbReference type="Proteomes" id="UP000076959">
    <property type="component" value="Unassembled WGS sequence"/>
</dbReference>
<dbReference type="PANTHER" id="PTHR43201">
    <property type="entry name" value="ACYL-COA SYNTHETASE"/>
    <property type="match status" value="1"/>
</dbReference>
<dbReference type="AlphaFoldDB" id="A0A176Z854"/>
<dbReference type="OrthoDB" id="7315605at2"/>
<evidence type="ECO:0000259" key="3">
    <source>
        <dbReference type="Pfam" id="PF00501"/>
    </source>
</evidence>
<protein>
    <submittedName>
        <fullName evidence="5">Acyl-CoA synthetase</fullName>
    </submittedName>
</protein>
<reference evidence="5 6" key="1">
    <citation type="submission" date="2016-03" db="EMBL/GenBank/DDBJ databases">
        <title>Draft Genome Sequence of the Strain BR 10245 (Bradyrhizobium sp.) isolated from nodules of Centrolobium paraense.</title>
        <authorList>
            <person name="Simoes-Araujo J.L.Sr."/>
            <person name="Barauna A.C."/>
            <person name="Silva K."/>
            <person name="Zilli J.E."/>
        </authorList>
    </citation>
    <scope>NUCLEOTIDE SEQUENCE [LARGE SCALE GENOMIC DNA]</scope>
    <source>
        <strain evidence="5 6">BR 10245</strain>
    </source>
</reference>
<comment type="similarity">
    <text evidence="1">Belongs to the ATP-dependent AMP-binding enzyme family.</text>
</comment>
<evidence type="ECO:0000313" key="5">
    <source>
        <dbReference type="EMBL" id="OAF16891.1"/>
    </source>
</evidence>